<evidence type="ECO:0000259" key="18">
    <source>
        <dbReference type="Pfam" id="PF00905"/>
    </source>
</evidence>
<keyword evidence="8" id="KW-0133">Cell shape</keyword>
<dbReference type="Gene3D" id="3.40.710.10">
    <property type="entry name" value="DD-peptidase/beta-lactamase superfamily"/>
    <property type="match status" value="1"/>
</dbReference>
<evidence type="ECO:0000256" key="13">
    <source>
        <dbReference type="ARBA" id="ARBA00023316"/>
    </source>
</evidence>
<keyword evidence="6 17" id="KW-0812">Transmembrane</keyword>
<keyword evidence="13" id="KW-0961">Cell wall biogenesis/degradation</keyword>
<evidence type="ECO:0000256" key="16">
    <source>
        <dbReference type="SAM" id="MobiDB-lite"/>
    </source>
</evidence>
<evidence type="ECO:0000256" key="10">
    <source>
        <dbReference type="ARBA" id="ARBA00022989"/>
    </source>
</evidence>
<evidence type="ECO:0000256" key="4">
    <source>
        <dbReference type="ARBA" id="ARBA00022676"/>
    </source>
</evidence>
<dbReference type="InterPro" id="IPR023346">
    <property type="entry name" value="Lysozyme-like_dom_sf"/>
</dbReference>
<dbReference type="InterPro" id="IPR036950">
    <property type="entry name" value="PBP_transglycosylase"/>
</dbReference>
<keyword evidence="2" id="KW-0121">Carboxypeptidase</keyword>
<organism evidence="20 21">
    <name type="scientific">Lactobacillus nasalidis</name>
    <dbReference type="NCBI Taxonomy" id="2797258"/>
    <lineage>
        <taxon>Bacteria</taxon>
        <taxon>Bacillati</taxon>
        <taxon>Bacillota</taxon>
        <taxon>Bacilli</taxon>
        <taxon>Lactobacillales</taxon>
        <taxon>Lactobacillaceae</taxon>
        <taxon>Lactobacillus</taxon>
    </lineage>
</organism>
<dbReference type="Gene3D" id="1.10.3810.10">
    <property type="entry name" value="Biosynthetic peptidoglycan transglycosylase-like"/>
    <property type="match status" value="1"/>
</dbReference>
<sequence>MENRRKARKQANDLQPKHRLRGWLKRINYRFQLVRWLILIVLSLFLAVSSYYTFKVKTANLSNLQASLAQTTVIYDQNGKKAGSVSSGKGTYVSLSKISKNVQKAVIATEDRTFWTNIGISPKGIARAAVSYVIHHGTIAGGGSTITQQLVKNSILTQQQTLSRKVEEMFYAIQVTKVYSKKQILAMYLNNAYFGNGVYGVQDASRKYFGKNASQLTVAEGATLAAILRNPSYYNPIDSMSHSLSRRNLVLQLMVENKAISQKTANKAKKQGMNLVDTYKATSGYKYPYYFDAVISEAISKYGLSESEIMSKGLKIYTTLDQNYQKSMQASFKNKYNFPTNPAGTARAQGASVAMDPKTGAVKALVGGRGKHVFRGYNRATQMQRQPGSAIKPLVVYAAALENGYHYDSNLSNKKQSFGKNNYEPVNVDNEYSTTIPMYQALAESKNLPAVWLLNKIGVSTGVSYLKKFGITVSKSDQNLALALGGVSTGVSPLQMARAYSAFANSGKLPDSSYLITKITDASGNVIAENTNTGNSRIISSSTAKEMTQMLLSVFTSGTAVNAKPSGYSVAGKTGSTEVSFAYGTKDQWIVGYTPDVVVATWVGFDTTDKTHYMQGISETGITSLYKDEMTRILPYTKQTSFTVQSADSLAQSNGTSSSSSSSSNNWSEKLKESISDGVKNAESTIKSWYNKITGK</sequence>
<feature type="transmembrane region" description="Helical" evidence="17">
    <location>
        <begin position="33"/>
        <end position="54"/>
    </location>
</feature>
<dbReference type="InterPro" id="IPR012338">
    <property type="entry name" value="Beta-lactam/transpept-like"/>
</dbReference>
<dbReference type="SUPFAM" id="SSF53955">
    <property type="entry name" value="Lysozyme-like"/>
    <property type="match status" value="1"/>
</dbReference>
<evidence type="ECO:0000256" key="14">
    <source>
        <dbReference type="ARBA" id="ARBA00034000"/>
    </source>
</evidence>
<dbReference type="Pfam" id="PF00912">
    <property type="entry name" value="Transgly"/>
    <property type="match status" value="1"/>
</dbReference>
<evidence type="ECO:0000256" key="2">
    <source>
        <dbReference type="ARBA" id="ARBA00022645"/>
    </source>
</evidence>
<feature type="domain" description="Glycosyl transferase family 51" evidence="19">
    <location>
        <begin position="84"/>
        <end position="254"/>
    </location>
</feature>
<keyword evidence="9" id="KW-0573">Peptidoglycan synthesis</keyword>
<keyword evidence="3" id="KW-0645">Protease</keyword>
<dbReference type="EMBL" id="BOCI01000473">
    <property type="protein sequence ID" value="GHW02014.1"/>
    <property type="molecule type" value="Genomic_DNA"/>
</dbReference>
<dbReference type="SUPFAM" id="SSF56601">
    <property type="entry name" value="beta-lactamase/transpeptidase-like"/>
    <property type="match status" value="1"/>
</dbReference>
<evidence type="ECO:0000259" key="19">
    <source>
        <dbReference type="Pfam" id="PF00912"/>
    </source>
</evidence>
<dbReference type="Proteomes" id="UP000616547">
    <property type="component" value="Unassembled WGS sequence"/>
</dbReference>
<comment type="caution">
    <text evidence="20">The sequence shown here is derived from an EMBL/GenBank/DDBJ whole genome shotgun (WGS) entry which is preliminary data.</text>
</comment>
<evidence type="ECO:0000256" key="17">
    <source>
        <dbReference type="SAM" id="Phobius"/>
    </source>
</evidence>
<keyword evidence="4" id="KW-0328">Glycosyltransferase</keyword>
<evidence type="ECO:0000256" key="8">
    <source>
        <dbReference type="ARBA" id="ARBA00022960"/>
    </source>
</evidence>
<feature type="region of interest" description="Disordered" evidence="16">
    <location>
        <begin position="653"/>
        <end position="679"/>
    </location>
</feature>
<evidence type="ECO:0000256" key="12">
    <source>
        <dbReference type="ARBA" id="ARBA00023268"/>
    </source>
</evidence>
<feature type="domain" description="Penicillin-binding protein transpeptidase" evidence="18">
    <location>
        <begin position="350"/>
        <end position="612"/>
    </location>
</feature>
<dbReference type="PANTHER" id="PTHR32282">
    <property type="entry name" value="BINDING PROTEIN TRANSPEPTIDASE, PUTATIVE-RELATED"/>
    <property type="match status" value="1"/>
</dbReference>
<keyword evidence="5" id="KW-0808">Transferase</keyword>
<dbReference type="Pfam" id="PF00905">
    <property type="entry name" value="Transpeptidase"/>
    <property type="match status" value="1"/>
</dbReference>
<evidence type="ECO:0000256" key="5">
    <source>
        <dbReference type="ARBA" id="ARBA00022679"/>
    </source>
</evidence>
<dbReference type="InterPro" id="IPR050396">
    <property type="entry name" value="Glycosyltr_51/Transpeptidase"/>
</dbReference>
<gene>
    <name evidence="20" type="primary">pbpF</name>
    <name evidence="20" type="ORF">lacNasYZ03_17010</name>
</gene>
<name>A0ABQ3W8B1_9LACO</name>
<dbReference type="InterPro" id="IPR001460">
    <property type="entry name" value="PCN-bd_Tpept"/>
</dbReference>
<dbReference type="PANTHER" id="PTHR32282:SF32">
    <property type="entry name" value="PENICILLIN-BINDING PROTEIN 2A"/>
    <property type="match status" value="1"/>
</dbReference>
<proteinExistence type="predicted"/>
<dbReference type="Gene3D" id="6.20.370.110">
    <property type="match status" value="1"/>
</dbReference>
<dbReference type="NCBIfam" id="TIGR02074">
    <property type="entry name" value="PBP_1a_fam"/>
    <property type="match status" value="1"/>
</dbReference>
<reference evidence="21" key="1">
    <citation type="submission" date="2021-01" db="EMBL/GenBank/DDBJ databases">
        <title>Draft genome sequence of Nasalis larvatus strain YZ03.</title>
        <authorList>
            <person name="Suzuki-Hashido N."/>
            <person name="Tsuchida S."/>
            <person name="Hayakawa T."/>
        </authorList>
    </citation>
    <scope>NUCLEOTIDE SEQUENCE [LARGE SCALE GENOMIC DNA]</scope>
    <source>
        <strain evidence="21">YZ03</strain>
    </source>
</reference>
<feature type="compositionally biased region" description="Low complexity" evidence="16">
    <location>
        <begin position="653"/>
        <end position="668"/>
    </location>
</feature>
<dbReference type="InterPro" id="IPR001264">
    <property type="entry name" value="Glyco_trans_51"/>
</dbReference>
<keyword evidence="21" id="KW-1185">Reference proteome</keyword>
<accession>A0ABQ3W8B1</accession>
<evidence type="ECO:0000256" key="3">
    <source>
        <dbReference type="ARBA" id="ARBA00022670"/>
    </source>
</evidence>
<evidence type="ECO:0000256" key="7">
    <source>
        <dbReference type="ARBA" id="ARBA00022801"/>
    </source>
</evidence>
<evidence type="ECO:0000313" key="20">
    <source>
        <dbReference type="EMBL" id="GHW02014.1"/>
    </source>
</evidence>
<evidence type="ECO:0000256" key="15">
    <source>
        <dbReference type="ARBA" id="ARBA00049902"/>
    </source>
</evidence>
<protein>
    <submittedName>
        <fullName evidence="20">Penicillin-binding protein</fullName>
    </submittedName>
</protein>
<evidence type="ECO:0000256" key="9">
    <source>
        <dbReference type="ARBA" id="ARBA00022984"/>
    </source>
</evidence>
<keyword evidence="1" id="KW-1003">Cell membrane</keyword>
<comment type="catalytic activity">
    <reaction evidence="15">
        <text>[GlcNAc-(1-&gt;4)-Mur2Ac(oyl-L-Ala-gamma-D-Glu-L-Lys-D-Ala-D-Ala)](n)-di-trans,octa-cis-undecaprenyl diphosphate + beta-D-GlcNAc-(1-&gt;4)-Mur2Ac(oyl-L-Ala-gamma-D-Glu-L-Lys-D-Ala-D-Ala)-di-trans,octa-cis-undecaprenyl diphosphate = [GlcNAc-(1-&gt;4)-Mur2Ac(oyl-L-Ala-gamma-D-Glu-L-Lys-D-Ala-D-Ala)](n+1)-di-trans,octa-cis-undecaprenyl diphosphate + di-trans,octa-cis-undecaprenyl diphosphate + H(+)</text>
        <dbReference type="Rhea" id="RHEA:23708"/>
        <dbReference type="Rhea" id="RHEA-COMP:9602"/>
        <dbReference type="Rhea" id="RHEA-COMP:9603"/>
        <dbReference type="ChEBI" id="CHEBI:15378"/>
        <dbReference type="ChEBI" id="CHEBI:58405"/>
        <dbReference type="ChEBI" id="CHEBI:60033"/>
        <dbReference type="ChEBI" id="CHEBI:78435"/>
        <dbReference type="EC" id="2.4.99.28"/>
    </reaction>
</comment>
<comment type="catalytic activity">
    <reaction evidence="14">
        <text>Preferential cleavage: (Ac)2-L-Lys-D-Ala-|-D-Ala. Also transpeptidation of peptidyl-alanyl moieties that are N-acyl substituents of D-alanine.</text>
        <dbReference type="EC" id="3.4.16.4"/>
    </reaction>
</comment>
<keyword evidence="11 17" id="KW-0472">Membrane</keyword>
<keyword evidence="12" id="KW-0511">Multifunctional enzyme</keyword>
<evidence type="ECO:0000313" key="21">
    <source>
        <dbReference type="Proteomes" id="UP000616547"/>
    </source>
</evidence>
<evidence type="ECO:0000256" key="6">
    <source>
        <dbReference type="ARBA" id="ARBA00022692"/>
    </source>
</evidence>
<dbReference type="RefSeq" id="WP_201336343.1">
    <property type="nucleotide sequence ID" value="NZ_BOCI01000473.1"/>
</dbReference>
<keyword evidence="7" id="KW-0378">Hydrolase</keyword>
<evidence type="ECO:0000256" key="11">
    <source>
        <dbReference type="ARBA" id="ARBA00023136"/>
    </source>
</evidence>
<evidence type="ECO:0000256" key="1">
    <source>
        <dbReference type="ARBA" id="ARBA00022475"/>
    </source>
</evidence>
<keyword evidence="10 17" id="KW-1133">Transmembrane helix</keyword>